<dbReference type="PRINTS" id="PR00990">
    <property type="entry name" value="RIBOKINASE"/>
</dbReference>
<dbReference type="InterPro" id="IPR011611">
    <property type="entry name" value="PfkB_dom"/>
</dbReference>
<dbReference type="RefSeq" id="WP_045251337.1">
    <property type="nucleotide sequence ID" value="NZ_JYIT01000082.1"/>
</dbReference>
<dbReference type="SUPFAM" id="SSF53613">
    <property type="entry name" value="Ribokinase-like"/>
    <property type="match status" value="1"/>
</dbReference>
<dbReference type="Pfam" id="PF00294">
    <property type="entry name" value="PfkB"/>
    <property type="match status" value="1"/>
</dbReference>
<sequence length="292" mass="29817">MSEAPGAGRVAVVGAVSWNTIVLLDRLPDPAPHMQFAEADWQTVGGTSAGKALALAGLGRAVSLRARVGDDAAGHRIRDALGRAGLPLEGLRAADVSERHLNLMTGAGERVSLYLSSPEAVDEPDGPAAGESVLSDAAAIVLDLSAEGLAAIEESRATGAPIWVDLHDYDGSSAFHRPFLEAADTVFCSADRLDDPEDFLRGCIAAGAVLAVCTLGAEGAIAVDRDGVLHRVAAVPVDVVDTNGAGDAFFAGVLDATLSGLTLDAALAAGAATAAIVLRTRHLHPVLDDVLR</sequence>
<dbReference type="PANTHER" id="PTHR10584">
    <property type="entry name" value="SUGAR KINASE"/>
    <property type="match status" value="1"/>
</dbReference>
<keyword evidence="2 4" id="KW-0808">Transferase</keyword>
<dbReference type="Gene3D" id="3.40.1190.20">
    <property type="match status" value="1"/>
</dbReference>
<comment type="caution">
    <text evidence="6">The sequence shown here is derived from an EMBL/GenBank/DDBJ whole genome shotgun (WGS) entry which is preliminary data.</text>
</comment>
<evidence type="ECO:0000256" key="3">
    <source>
        <dbReference type="ARBA" id="ARBA00022777"/>
    </source>
</evidence>
<dbReference type="OrthoDB" id="9808601at2"/>
<dbReference type="EMBL" id="JYIT01000082">
    <property type="protein sequence ID" value="KJL20733.1"/>
    <property type="molecule type" value="Genomic_DNA"/>
</dbReference>
<dbReference type="GO" id="GO:0006796">
    <property type="term" value="P:phosphate-containing compound metabolic process"/>
    <property type="evidence" value="ECO:0007669"/>
    <property type="project" value="UniProtKB-ARBA"/>
</dbReference>
<dbReference type="PANTHER" id="PTHR10584:SF166">
    <property type="entry name" value="RIBOKINASE"/>
    <property type="match status" value="1"/>
</dbReference>
<organism evidence="6 7">
    <name type="scientific">Microbacterium azadirachtae</name>
    <dbReference type="NCBI Taxonomy" id="582680"/>
    <lineage>
        <taxon>Bacteria</taxon>
        <taxon>Bacillati</taxon>
        <taxon>Actinomycetota</taxon>
        <taxon>Actinomycetes</taxon>
        <taxon>Micrococcales</taxon>
        <taxon>Microbacteriaceae</taxon>
        <taxon>Microbacterium</taxon>
    </lineage>
</organism>
<reference evidence="6 7" key="1">
    <citation type="submission" date="2015-02" db="EMBL/GenBank/DDBJ databases">
        <title>Draft genome sequences of ten Microbacterium spp. with emphasis on heavy metal contaminated environments.</title>
        <authorList>
            <person name="Corretto E."/>
        </authorList>
    </citation>
    <scope>NUCLEOTIDE SEQUENCE [LARGE SCALE GENOMIC DNA]</scope>
    <source>
        <strain evidence="6 7">DSM 23848</strain>
    </source>
</reference>
<evidence type="ECO:0000256" key="2">
    <source>
        <dbReference type="ARBA" id="ARBA00022679"/>
    </source>
</evidence>
<comment type="similarity">
    <text evidence="1 4">Belongs to the carbohydrate kinase PfkB family.</text>
</comment>
<evidence type="ECO:0000313" key="6">
    <source>
        <dbReference type="EMBL" id="KJL20733.1"/>
    </source>
</evidence>
<dbReference type="InterPro" id="IPR029056">
    <property type="entry name" value="Ribokinase-like"/>
</dbReference>
<keyword evidence="7" id="KW-1185">Reference proteome</keyword>
<evidence type="ECO:0000256" key="1">
    <source>
        <dbReference type="ARBA" id="ARBA00010688"/>
    </source>
</evidence>
<dbReference type="PATRIC" id="fig|582680.7.peg.2713"/>
<dbReference type="AlphaFoldDB" id="A0A0F0KIP7"/>
<evidence type="ECO:0000259" key="5">
    <source>
        <dbReference type="Pfam" id="PF00294"/>
    </source>
</evidence>
<feature type="domain" description="Carbohydrate kinase PfkB" evidence="5">
    <location>
        <begin position="10"/>
        <end position="281"/>
    </location>
</feature>
<evidence type="ECO:0000313" key="7">
    <source>
        <dbReference type="Proteomes" id="UP000033448"/>
    </source>
</evidence>
<proteinExistence type="inferred from homology"/>
<dbReference type="InterPro" id="IPR002139">
    <property type="entry name" value="Ribo/fructo_kinase"/>
</dbReference>
<protein>
    <submittedName>
        <fullName evidence="6">5-dehydro-2-deoxygluconokinase</fullName>
        <ecNumber evidence="6">2.7.1.92</ecNumber>
    </submittedName>
</protein>
<dbReference type="InterPro" id="IPR002173">
    <property type="entry name" value="Carboh/pur_kinase_PfkB_CS"/>
</dbReference>
<gene>
    <name evidence="6" type="primary">iolC_2</name>
    <name evidence="6" type="ORF">RL72_02658</name>
</gene>
<dbReference type="PROSITE" id="PS00584">
    <property type="entry name" value="PFKB_KINASES_2"/>
    <property type="match status" value="1"/>
</dbReference>
<dbReference type="GO" id="GO:0047590">
    <property type="term" value="F:5-dehydro-2-deoxygluconokinase activity"/>
    <property type="evidence" value="ECO:0007669"/>
    <property type="project" value="UniProtKB-EC"/>
</dbReference>
<name>A0A0F0KIP7_9MICO</name>
<evidence type="ECO:0000256" key="4">
    <source>
        <dbReference type="RuleBase" id="RU003704"/>
    </source>
</evidence>
<dbReference type="EC" id="2.7.1.92" evidence="6"/>
<dbReference type="Proteomes" id="UP000033448">
    <property type="component" value="Unassembled WGS sequence"/>
</dbReference>
<accession>A0A0F0KIP7</accession>
<keyword evidence="3 4" id="KW-0418">Kinase</keyword>